<evidence type="ECO:0000256" key="1">
    <source>
        <dbReference type="SAM" id="MobiDB-lite"/>
    </source>
</evidence>
<evidence type="ECO:0000313" key="3">
    <source>
        <dbReference type="Proteomes" id="UP000239388"/>
    </source>
</evidence>
<name>A0A2S8G6P4_9BACT</name>
<feature type="non-terminal residue" evidence="2">
    <location>
        <position position="1"/>
    </location>
</feature>
<dbReference type="EMBL" id="PUIB01000009">
    <property type="protein sequence ID" value="PQO40126.1"/>
    <property type="molecule type" value="Genomic_DNA"/>
</dbReference>
<protein>
    <submittedName>
        <fullName evidence="2">Uncharacterized protein</fullName>
    </submittedName>
</protein>
<comment type="caution">
    <text evidence="2">The sequence shown here is derived from an EMBL/GenBank/DDBJ whole genome shotgun (WGS) entry which is preliminary data.</text>
</comment>
<dbReference type="AlphaFoldDB" id="A0A2S8G6P4"/>
<proteinExistence type="predicted"/>
<organism evidence="2 3">
    <name type="scientific">Blastopirellula marina</name>
    <dbReference type="NCBI Taxonomy" id="124"/>
    <lineage>
        <taxon>Bacteria</taxon>
        <taxon>Pseudomonadati</taxon>
        <taxon>Planctomycetota</taxon>
        <taxon>Planctomycetia</taxon>
        <taxon>Pirellulales</taxon>
        <taxon>Pirellulaceae</taxon>
        <taxon>Blastopirellula</taxon>
    </lineage>
</organism>
<sequence>SADRDWLKPAPVVQASVSSEVGSVKKRRVKSRGENAAQILFDLPHPPQNQDASPAPLRPKTANRSQHMSALSRLNIFIL</sequence>
<reference evidence="2 3" key="1">
    <citation type="submission" date="2018-02" db="EMBL/GenBank/DDBJ databases">
        <title>Comparative genomes isolates from brazilian mangrove.</title>
        <authorList>
            <person name="Araujo J.E."/>
            <person name="Taketani R.G."/>
            <person name="Silva M.C.P."/>
            <person name="Loureco M.V."/>
            <person name="Andreote F.D."/>
        </authorList>
    </citation>
    <scope>NUCLEOTIDE SEQUENCE [LARGE SCALE GENOMIC DNA]</scope>
    <source>
        <strain evidence="2 3">NAP PRIS-MGV</strain>
    </source>
</reference>
<dbReference type="RefSeq" id="WP_233216296.1">
    <property type="nucleotide sequence ID" value="NZ_PUIB01000009.1"/>
</dbReference>
<evidence type="ECO:0000313" key="2">
    <source>
        <dbReference type="EMBL" id="PQO40126.1"/>
    </source>
</evidence>
<accession>A0A2S8G6P4</accession>
<dbReference type="Proteomes" id="UP000239388">
    <property type="component" value="Unassembled WGS sequence"/>
</dbReference>
<gene>
    <name evidence="2" type="ORF">C5Y98_05840</name>
</gene>
<feature type="region of interest" description="Disordered" evidence="1">
    <location>
        <begin position="41"/>
        <end position="66"/>
    </location>
</feature>